<dbReference type="InterPro" id="IPR056632">
    <property type="entry name" value="DUF7730"/>
</dbReference>
<accession>A0A1L7XHC1</accession>
<organism evidence="2 3">
    <name type="scientific">Phialocephala subalpina</name>
    <dbReference type="NCBI Taxonomy" id="576137"/>
    <lineage>
        <taxon>Eukaryota</taxon>
        <taxon>Fungi</taxon>
        <taxon>Dikarya</taxon>
        <taxon>Ascomycota</taxon>
        <taxon>Pezizomycotina</taxon>
        <taxon>Leotiomycetes</taxon>
        <taxon>Helotiales</taxon>
        <taxon>Mollisiaceae</taxon>
        <taxon>Phialocephala</taxon>
        <taxon>Phialocephala fortinii species complex</taxon>
    </lineage>
</organism>
<evidence type="ECO:0000259" key="1">
    <source>
        <dbReference type="Pfam" id="PF24864"/>
    </source>
</evidence>
<gene>
    <name evidence="2" type="ORF">PAC_14322</name>
</gene>
<dbReference type="AlphaFoldDB" id="A0A1L7XHC1"/>
<dbReference type="EMBL" id="FJOG01000026">
    <property type="protein sequence ID" value="CZR64424.1"/>
    <property type="molecule type" value="Genomic_DNA"/>
</dbReference>
<reference evidence="2 3" key="1">
    <citation type="submission" date="2016-03" db="EMBL/GenBank/DDBJ databases">
        <authorList>
            <person name="Ploux O."/>
        </authorList>
    </citation>
    <scope>NUCLEOTIDE SEQUENCE [LARGE SCALE GENOMIC DNA]</scope>
    <source>
        <strain evidence="2 3">UAMH 11012</strain>
    </source>
</reference>
<dbReference type="OrthoDB" id="3556437at2759"/>
<dbReference type="Proteomes" id="UP000184330">
    <property type="component" value="Unassembled WGS sequence"/>
</dbReference>
<proteinExistence type="predicted"/>
<sequence length="302" mass="35472">MPRRKRKCTKPTPDIPPPTFGLQIADDPTKSYLLTRLPPELRHKIYRLVLPSLTVLKPHVSDHFRDAETRERTQRPFRTHEKGTVLGLARCCKQLHGEIIPIYYGENTFSFENAYDLYRYLYMIGPENRRWVRNIQFLISGFRYSGKVMKNQDVFKLAFDVLADCLRLRKLHIGVSDQTTDGLPRKEERSLFAVKDWGVFDSMRGLGNIVAGIDLKVREVLEWDHWCSVDWENVFEMDVKNTSIWTRGLMFFQHKHVLEFERALSDEFRRPIDVQDEDVFGEGFDEEVEDIDKVKKDLVFGG</sequence>
<dbReference type="PANTHER" id="PTHR42085:SF1">
    <property type="entry name" value="F-BOX DOMAIN-CONTAINING PROTEIN"/>
    <property type="match status" value="1"/>
</dbReference>
<dbReference type="STRING" id="576137.A0A1L7XHC1"/>
<keyword evidence="3" id="KW-1185">Reference proteome</keyword>
<dbReference type="InterPro" id="IPR038883">
    <property type="entry name" value="AN11006-like"/>
</dbReference>
<dbReference type="Pfam" id="PF24864">
    <property type="entry name" value="DUF7730"/>
    <property type="match status" value="1"/>
</dbReference>
<dbReference type="PANTHER" id="PTHR42085">
    <property type="entry name" value="F-BOX DOMAIN-CONTAINING PROTEIN"/>
    <property type="match status" value="1"/>
</dbReference>
<feature type="domain" description="DUF7730" evidence="1">
    <location>
        <begin position="29"/>
        <end position="180"/>
    </location>
</feature>
<name>A0A1L7XHC1_9HELO</name>
<evidence type="ECO:0000313" key="3">
    <source>
        <dbReference type="Proteomes" id="UP000184330"/>
    </source>
</evidence>
<protein>
    <recommendedName>
        <fullName evidence="1">DUF7730 domain-containing protein</fullName>
    </recommendedName>
</protein>
<evidence type="ECO:0000313" key="2">
    <source>
        <dbReference type="EMBL" id="CZR64424.1"/>
    </source>
</evidence>